<accession>A7VR94</accession>
<organism evidence="1 2">
    <name type="scientific">[Clostridium] leptum DSM 753</name>
    <dbReference type="NCBI Taxonomy" id="428125"/>
    <lineage>
        <taxon>Bacteria</taxon>
        <taxon>Bacillati</taxon>
        <taxon>Bacillota</taxon>
        <taxon>Clostridia</taxon>
        <taxon>Eubacteriales</taxon>
        <taxon>Oscillospiraceae</taxon>
        <taxon>Oscillospiraceae incertae sedis</taxon>
    </lineage>
</organism>
<gene>
    <name evidence="1" type="ORF">CLOLEP_01078</name>
</gene>
<proteinExistence type="predicted"/>
<reference evidence="1 2" key="1">
    <citation type="submission" date="2007-08" db="EMBL/GenBank/DDBJ databases">
        <title>Draft genome sequence of Clostridium leptum (DSM 753).</title>
        <authorList>
            <person name="Sudarsanam P."/>
            <person name="Ley R."/>
            <person name="Guruge J."/>
            <person name="Turnbaugh P.J."/>
            <person name="Mahowald M."/>
            <person name="Liep D."/>
            <person name="Gordon J."/>
        </authorList>
    </citation>
    <scope>NUCLEOTIDE SEQUENCE [LARGE SCALE GENOMIC DNA]</scope>
    <source>
        <strain evidence="1 2">DSM 753</strain>
    </source>
</reference>
<evidence type="ECO:0000313" key="1">
    <source>
        <dbReference type="EMBL" id="EDO62217.1"/>
    </source>
</evidence>
<protein>
    <submittedName>
        <fullName evidence="1">Uncharacterized protein</fullName>
    </submittedName>
</protein>
<dbReference type="Proteomes" id="UP000003490">
    <property type="component" value="Unassembled WGS sequence"/>
</dbReference>
<sequence>METPIFENKLYSAFRVEFPLGCDTMKLRQNIIKRRGRQ</sequence>
<reference evidence="1 2" key="2">
    <citation type="submission" date="2007-08" db="EMBL/GenBank/DDBJ databases">
        <authorList>
            <person name="Fulton L."/>
            <person name="Clifton S."/>
            <person name="Fulton B."/>
            <person name="Xu J."/>
            <person name="Minx P."/>
            <person name="Pepin K.H."/>
            <person name="Johnson M."/>
            <person name="Thiruvilangam P."/>
            <person name="Bhonagiri V."/>
            <person name="Nash W.E."/>
            <person name="Wang C."/>
            <person name="Mardis E.R."/>
            <person name="Wilson R.K."/>
        </authorList>
    </citation>
    <scope>NUCLEOTIDE SEQUENCE [LARGE SCALE GENOMIC DNA]</scope>
    <source>
        <strain evidence="1 2">DSM 753</strain>
    </source>
</reference>
<evidence type="ECO:0000313" key="2">
    <source>
        <dbReference type="Proteomes" id="UP000003490"/>
    </source>
</evidence>
<comment type="caution">
    <text evidence="1">The sequence shown here is derived from an EMBL/GenBank/DDBJ whole genome shotgun (WGS) entry which is preliminary data.</text>
</comment>
<dbReference type="EMBL" id="ABCB02000016">
    <property type="protein sequence ID" value="EDO62217.1"/>
    <property type="molecule type" value="Genomic_DNA"/>
</dbReference>
<name>A7VR94_9FIRM</name>
<dbReference type="AlphaFoldDB" id="A7VR94"/>
<dbReference type="HOGENOM" id="CLU_3326567_0_0_9"/>